<evidence type="ECO:0000313" key="7">
    <source>
        <dbReference type="EMBL" id="HJG37951.1"/>
    </source>
</evidence>
<comment type="caution">
    <text evidence="7">The sequence shown here is derived from an EMBL/GenBank/DDBJ whole genome shotgun (WGS) entry which is preliminary data.</text>
</comment>
<dbReference type="Pfam" id="PF13237">
    <property type="entry name" value="Fer4_10"/>
    <property type="match status" value="1"/>
</dbReference>
<dbReference type="Gene3D" id="3.30.70.20">
    <property type="match status" value="1"/>
</dbReference>
<dbReference type="InterPro" id="IPR017896">
    <property type="entry name" value="4Fe4S_Fe-S-bd"/>
</dbReference>
<reference evidence="7" key="1">
    <citation type="journal article" date="2021" name="PeerJ">
        <title>Extensive microbial diversity within the chicken gut microbiome revealed by metagenomics and culture.</title>
        <authorList>
            <person name="Gilroy R."/>
            <person name="Ravi A."/>
            <person name="Getino M."/>
            <person name="Pursley I."/>
            <person name="Horton D.L."/>
            <person name="Alikhan N.F."/>
            <person name="Baker D."/>
            <person name="Gharbi K."/>
            <person name="Hall N."/>
            <person name="Watson M."/>
            <person name="Adriaenssens E.M."/>
            <person name="Foster-Nyarko E."/>
            <person name="Jarju S."/>
            <person name="Secka A."/>
            <person name="Antonio M."/>
            <person name="Oren A."/>
            <person name="Chaudhuri R.R."/>
            <person name="La Ragione R."/>
            <person name="Hildebrand F."/>
            <person name="Pallen M.J."/>
        </authorList>
    </citation>
    <scope>NUCLEOTIDE SEQUENCE</scope>
    <source>
        <strain evidence="7">ChiHjej13B12-9602</strain>
    </source>
</reference>
<accession>A0A921LU25</accession>
<sequence length="227" mass="25231">MKTVEEVYKLFDEVGCCSFATLDGAGGVDARIAHFFAFDEDGLYLRTMRVKPFYRQLKLGWLAVSAEHTAGRCAWDEDNMPHFQPGYMVRVAGSVHELTQAEVDAKAAANPLFNVAVYDIKKYPETVVFVLDRFHGELYDYDFNMVHRDHKILRERFAFGGDVFEEAGLSIDPDLCIACGACTEACTHKAIFPTGDGAAFRILGERCDECGNCYHVCPAGAVRSKGC</sequence>
<dbReference type="GO" id="GO:0046872">
    <property type="term" value="F:metal ion binding"/>
    <property type="evidence" value="ECO:0007669"/>
    <property type="project" value="UniProtKB-KW"/>
</dbReference>
<dbReference type="GO" id="GO:0051539">
    <property type="term" value="F:4 iron, 4 sulfur cluster binding"/>
    <property type="evidence" value="ECO:0007669"/>
    <property type="project" value="UniProtKB-KW"/>
</dbReference>
<dbReference type="InterPro" id="IPR012349">
    <property type="entry name" value="Split_barrel_FMN-bd"/>
</dbReference>
<dbReference type="InterPro" id="IPR017900">
    <property type="entry name" value="4Fe4S_Fe_S_CS"/>
</dbReference>
<dbReference type="Gene3D" id="2.30.110.10">
    <property type="entry name" value="Electron Transport, Fmn-binding Protein, Chain A"/>
    <property type="match status" value="1"/>
</dbReference>
<name>A0A921LU25_9ACTN</name>
<feature type="domain" description="4Fe-4S ferredoxin-type" evidence="6">
    <location>
        <begin position="198"/>
        <end position="227"/>
    </location>
</feature>
<keyword evidence="2" id="KW-0004">4Fe-4S</keyword>
<dbReference type="InterPro" id="IPR050157">
    <property type="entry name" value="PSI_iron-sulfur_center"/>
</dbReference>
<dbReference type="SUPFAM" id="SSF54862">
    <property type="entry name" value="4Fe-4S ferredoxins"/>
    <property type="match status" value="1"/>
</dbReference>
<dbReference type="Proteomes" id="UP000753256">
    <property type="component" value="Unassembled WGS sequence"/>
</dbReference>
<keyword evidence="4" id="KW-0408">Iron</keyword>
<keyword evidence="5" id="KW-0411">Iron-sulfur</keyword>
<evidence type="ECO:0000256" key="1">
    <source>
        <dbReference type="ARBA" id="ARBA00001966"/>
    </source>
</evidence>
<evidence type="ECO:0000313" key="8">
    <source>
        <dbReference type="Proteomes" id="UP000753256"/>
    </source>
</evidence>
<dbReference type="PROSITE" id="PS51379">
    <property type="entry name" value="4FE4S_FER_2"/>
    <property type="match status" value="2"/>
</dbReference>
<dbReference type="PANTHER" id="PTHR24960:SF79">
    <property type="entry name" value="PHOTOSYSTEM I IRON-SULFUR CENTER"/>
    <property type="match status" value="1"/>
</dbReference>
<organism evidence="7 8">
    <name type="scientific">Enorma phocaeensis</name>
    <dbReference type="NCBI Taxonomy" id="1871019"/>
    <lineage>
        <taxon>Bacteria</taxon>
        <taxon>Bacillati</taxon>
        <taxon>Actinomycetota</taxon>
        <taxon>Coriobacteriia</taxon>
        <taxon>Coriobacteriales</taxon>
        <taxon>Coriobacteriaceae</taxon>
        <taxon>Enorma</taxon>
    </lineage>
</organism>
<keyword evidence="3" id="KW-0479">Metal-binding</keyword>
<evidence type="ECO:0000256" key="5">
    <source>
        <dbReference type="ARBA" id="ARBA00023014"/>
    </source>
</evidence>
<evidence type="ECO:0000256" key="3">
    <source>
        <dbReference type="ARBA" id="ARBA00022723"/>
    </source>
</evidence>
<dbReference type="PROSITE" id="PS00198">
    <property type="entry name" value="4FE4S_FER_1"/>
    <property type="match status" value="1"/>
</dbReference>
<dbReference type="EMBL" id="DYUZ01000031">
    <property type="protein sequence ID" value="HJG37951.1"/>
    <property type="molecule type" value="Genomic_DNA"/>
</dbReference>
<dbReference type="AlphaFoldDB" id="A0A921LU25"/>
<feature type="domain" description="4Fe-4S ferredoxin-type" evidence="6">
    <location>
        <begin position="167"/>
        <end position="196"/>
    </location>
</feature>
<reference evidence="7" key="2">
    <citation type="submission" date="2021-09" db="EMBL/GenBank/DDBJ databases">
        <authorList>
            <person name="Gilroy R."/>
        </authorList>
    </citation>
    <scope>NUCLEOTIDE SEQUENCE</scope>
    <source>
        <strain evidence="7">ChiHjej13B12-9602</strain>
    </source>
</reference>
<gene>
    <name evidence="7" type="ORF">K8V70_08870</name>
</gene>
<evidence type="ECO:0000256" key="2">
    <source>
        <dbReference type="ARBA" id="ARBA00022485"/>
    </source>
</evidence>
<protein>
    <submittedName>
        <fullName evidence="7">4Fe-4S binding protein</fullName>
    </submittedName>
</protein>
<evidence type="ECO:0000259" key="6">
    <source>
        <dbReference type="PROSITE" id="PS51379"/>
    </source>
</evidence>
<proteinExistence type="predicted"/>
<dbReference type="RefSeq" id="WP_273191082.1">
    <property type="nucleotide sequence ID" value="NZ_DYUZ01000031.1"/>
</dbReference>
<dbReference type="SUPFAM" id="SSF50475">
    <property type="entry name" value="FMN-binding split barrel"/>
    <property type="match status" value="1"/>
</dbReference>
<comment type="cofactor">
    <cofactor evidence="1">
        <name>[4Fe-4S] cluster</name>
        <dbReference type="ChEBI" id="CHEBI:49883"/>
    </cofactor>
</comment>
<dbReference type="PANTHER" id="PTHR24960">
    <property type="entry name" value="PHOTOSYSTEM I IRON-SULFUR CENTER-RELATED"/>
    <property type="match status" value="1"/>
</dbReference>
<evidence type="ECO:0000256" key="4">
    <source>
        <dbReference type="ARBA" id="ARBA00023004"/>
    </source>
</evidence>